<name>A0A9Q8PE68_PASFU</name>
<reference evidence="1" key="2">
    <citation type="journal article" date="2022" name="Microb. Genom.">
        <title>A chromosome-scale genome assembly of the tomato pathogen Cladosporium fulvum reveals a compartmentalized genome architecture and the presence of a dispensable chromosome.</title>
        <authorList>
            <person name="Zaccaron A.Z."/>
            <person name="Chen L.H."/>
            <person name="Samaras A."/>
            <person name="Stergiopoulos I."/>
        </authorList>
    </citation>
    <scope>NUCLEOTIDE SEQUENCE</scope>
    <source>
        <strain evidence="1">Race5_Kim</strain>
    </source>
</reference>
<evidence type="ECO:0000313" key="1">
    <source>
        <dbReference type="EMBL" id="UJO20809.1"/>
    </source>
</evidence>
<sequence length="150" mass="16662">MATTTKKCHLLALPAELRNTIYDLAVTDHTVDIDKQKRAAPGLLLASRQTHAEANGAYRRNSNFTSKSPTLMRQFLERLESGKSRLISTATYDATRLNRIENGIEVFWAQEVIFRIARHLTEKNVVLARVDAIRVALSTAEGGVVSTAEP</sequence>
<keyword evidence="2" id="KW-1185">Reference proteome</keyword>
<reference evidence="1" key="1">
    <citation type="submission" date="2021-12" db="EMBL/GenBank/DDBJ databases">
        <authorList>
            <person name="Zaccaron A."/>
            <person name="Stergiopoulos I."/>
        </authorList>
    </citation>
    <scope>NUCLEOTIDE SEQUENCE</scope>
    <source>
        <strain evidence="1">Race5_Kim</strain>
    </source>
</reference>
<dbReference type="AlphaFoldDB" id="A0A9Q8PE68"/>
<dbReference type="GeneID" id="71990814"/>
<dbReference type="Proteomes" id="UP000756132">
    <property type="component" value="Chromosome 8"/>
</dbReference>
<dbReference type="RefSeq" id="XP_047765175.1">
    <property type="nucleotide sequence ID" value="XM_047910084.1"/>
</dbReference>
<gene>
    <name evidence="1" type="ORF">CLAFUR5_10936</name>
</gene>
<evidence type="ECO:0000313" key="2">
    <source>
        <dbReference type="Proteomes" id="UP000756132"/>
    </source>
</evidence>
<protein>
    <submittedName>
        <fullName evidence="1">Uncharacterized protein</fullName>
    </submittedName>
</protein>
<proteinExistence type="predicted"/>
<dbReference type="KEGG" id="ffu:CLAFUR5_10936"/>
<accession>A0A9Q8PE68</accession>
<dbReference type="EMBL" id="CP090170">
    <property type="protein sequence ID" value="UJO20809.1"/>
    <property type="molecule type" value="Genomic_DNA"/>
</dbReference>
<organism evidence="1 2">
    <name type="scientific">Passalora fulva</name>
    <name type="common">Tomato leaf mold</name>
    <name type="synonym">Cladosporium fulvum</name>
    <dbReference type="NCBI Taxonomy" id="5499"/>
    <lineage>
        <taxon>Eukaryota</taxon>
        <taxon>Fungi</taxon>
        <taxon>Dikarya</taxon>
        <taxon>Ascomycota</taxon>
        <taxon>Pezizomycotina</taxon>
        <taxon>Dothideomycetes</taxon>
        <taxon>Dothideomycetidae</taxon>
        <taxon>Mycosphaerellales</taxon>
        <taxon>Mycosphaerellaceae</taxon>
        <taxon>Fulvia</taxon>
    </lineage>
</organism>